<dbReference type="InterPro" id="IPR036188">
    <property type="entry name" value="FAD/NAD-bd_sf"/>
</dbReference>
<dbReference type="PRINTS" id="PR00420">
    <property type="entry name" value="RNGMNOXGNASE"/>
</dbReference>
<dbReference type="EMBL" id="PXXO01000002">
    <property type="protein sequence ID" value="PSJ06973.1"/>
    <property type="molecule type" value="Genomic_DNA"/>
</dbReference>
<dbReference type="Gene3D" id="3.50.50.60">
    <property type="entry name" value="FAD/NAD(P)-binding domain"/>
    <property type="match status" value="1"/>
</dbReference>
<dbReference type="SUPFAM" id="SSF51905">
    <property type="entry name" value="FAD/NAD(P)-binding domain"/>
    <property type="match status" value="1"/>
</dbReference>
<organism evidence="2 3">
    <name type="scientific">Cyanobium usitatum str. Tous</name>
    <dbReference type="NCBI Taxonomy" id="2116684"/>
    <lineage>
        <taxon>Bacteria</taxon>
        <taxon>Bacillati</taxon>
        <taxon>Cyanobacteriota</taxon>
        <taxon>Cyanophyceae</taxon>
        <taxon>Synechococcales</taxon>
        <taxon>Prochlorococcaceae</taxon>
        <taxon>Cyanobium</taxon>
    </lineage>
</organism>
<dbReference type="Proteomes" id="UP000243002">
    <property type="component" value="Unassembled WGS sequence"/>
</dbReference>
<sequence length="393" mass="40976">MQPTPELGPLHISPCWDVVVVGAGPAGALAAHGLASRGVRVLLVEQRLFPRWKVCGACLSPQALAALKTAGLGDLVAAQGGLSLERLQLGVAGRVNPIALGAGRVLSRSRLDQALLEAAVAVGATVMTGTRAVLGAAATGLEPDREVVLQKGTARWSVRAKVVLIAAGLSHRAIDKEAEISTSIQPHSRIGAGCVLPGEAAELAPGVLQMAVGQGGYVGLVRVESGEINLACAFDRPMLGSVGGAALLCQKILAEAGFATLPGLKESAWQLTAALSRRTIPLAGHRLLLLGDAAGYVEPFTGEGMGWAITSSLAALPLVLRGLEHWDGAIETEWRRLHRRWVAQKQRSCRVLAVVLRHPRISWGLHRLAGSFPSVAGSMIGLLQRPALPCSTD</sequence>
<dbReference type="Pfam" id="PF01494">
    <property type="entry name" value="FAD_binding_3"/>
    <property type="match status" value="1"/>
</dbReference>
<dbReference type="RefSeq" id="WP_106501947.1">
    <property type="nucleotide sequence ID" value="NZ_PXXO01000002.1"/>
</dbReference>
<dbReference type="PANTHER" id="PTHR42685:SF22">
    <property type="entry name" value="CONDITIONED MEDIUM FACTOR RECEPTOR 1"/>
    <property type="match status" value="1"/>
</dbReference>
<dbReference type="GO" id="GO:0071949">
    <property type="term" value="F:FAD binding"/>
    <property type="evidence" value="ECO:0007669"/>
    <property type="project" value="InterPro"/>
</dbReference>
<comment type="caution">
    <text evidence="2">The sequence shown here is derived from an EMBL/GenBank/DDBJ whole genome shotgun (WGS) entry which is preliminary data.</text>
</comment>
<name>A0A2P7N0H6_9CYAN</name>
<evidence type="ECO:0000259" key="1">
    <source>
        <dbReference type="Pfam" id="PF01494"/>
    </source>
</evidence>
<dbReference type="OrthoDB" id="9806565at2"/>
<protein>
    <submittedName>
        <fullName evidence="2">NAD-binding protein</fullName>
    </submittedName>
</protein>
<evidence type="ECO:0000313" key="3">
    <source>
        <dbReference type="Proteomes" id="UP000243002"/>
    </source>
</evidence>
<dbReference type="PANTHER" id="PTHR42685">
    <property type="entry name" value="GERANYLGERANYL DIPHOSPHATE REDUCTASE"/>
    <property type="match status" value="1"/>
</dbReference>
<proteinExistence type="predicted"/>
<reference evidence="2 3" key="1">
    <citation type="journal article" date="2018" name="Environ. Microbiol.">
        <title>Ecological and genomic features of two widespread freshwater picocyanobacteria.</title>
        <authorList>
            <person name="Cabello-Yeves P.J."/>
            <person name="Picazo A."/>
            <person name="Camacho A."/>
            <person name="Callieri C."/>
            <person name="Rosselli R."/>
            <person name="Roda-Garcia J.J."/>
            <person name="Coutinho F.H."/>
            <person name="Rodriguez-Valera F."/>
        </authorList>
    </citation>
    <scope>NUCLEOTIDE SEQUENCE [LARGE SCALE GENOMIC DNA]</scope>
    <source>
        <strain evidence="2 3">Tous</strain>
    </source>
</reference>
<evidence type="ECO:0000313" key="2">
    <source>
        <dbReference type="EMBL" id="PSJ06973.1"/>
    </source>
</evidence>
<dbReference type="InterPro" id="IPR050407">
    <property type="entry name" value="Geranylgeranyl_reductase"/>
</dbReference>
<feature type="domain" description="FAD-binding" evidence="1">
    <location>
        <begin position="17"/>
        <end position="163"/>
    </location>
</feature>
<dbReference type="AlphaFoldDB" id="A0A2P7N0H6"/>
<gene>
    <name evidence="2" type="ORF">C7K55_03200</name>
</gene>
<keyword evidence="3" id="KW-1185">Reference proteome</keyword>
<accession>A0A2P7N0H6</accession>
<dbReference type="InterPro" id="IPR002938">
    <property type="entry name" value="FAD-bd"/>
</dbReference>